<evidence type="ECO:0000256" key="1">
    <source>
        <dbReference type="SAM" id="Coils"/>
    </source>
</evidence>
<keyword evidence="2" id="KW-0496">Mitochondrion</keyword>
<protein>
    <submittedName>
        <fullName evidence="2">NADH dehydrogenase subunit 4L</fullName>
    </submittedName>
</protein>
<keyword evidence="1" id="KW-0175">Coiled coil</keyword>
<proteinExistence type="predicted"/>
<dbReference type="EMBL" id="MT584137">
    <property type="protein sequence ID" value="QLY89620.1"/>
    <property type="molecule type" value="Genomic_DNA"/>
</dbReference>
<dbReference type="AlphaFoldDB" id="A0A7D7A9B6"/>
<gene>
    <name evidence="2" type="primary">nad4l</name>
</gene>
<geneLocation type="mitochondrion" evidence="2"/>
<reference evidence="2" key="1">
    <citation type="submission" date="2020-06" db="EMBL/GenBank/DDBJ databases">
        <title>DNAmark Project.</title>
        <authorList>
            <person name="Leerhoei F."/>
        </authorList>
    </citation>
    <scope>NUCLEOTIDE SEQUENCE</scope>
    <source>
        <strain evidence="2">DM993</strain>
    </source>
</reference>
<name>A0A7D7A9B6_9MUSC</name>
<evidence type="ECO:0000313" key="2">
    <source>
        <dbReference type="EMBL" id="QLY89620.1"/>
    </source>
</evidence>
<organism evidence="2">
    <name type="scientific">Phaonia pallida</name>
    <dbReference type="NCBI Taxonomy" id="559663"/>
    <lineage>
        <taxon>Eukaryota</taxon>
        <taxon>Metazoa</taxon>
        <taxon>Ecdysozoa</taxon>
        <taxon>Arthropoda</taxon>
        <taxon>Hexapoda</taxon>
        <taxon>Insecta</taxon>
        <taxon>Pterygota</taxon>
        <taxon>Neoptera</taxon>
        <taxon>Endopterygota</taxon>
        <taxon>Diptera</taxon>
        <taxon>Brachycera</taxon>
        <taxon>Muscomorpha</taxon>
        <taxon>Muscoidea</taxon>
        <taxon>Muscidae</taxon>
        <taxon>Phaonia</taxon>
    </lineage>
</organism>
<sequence>MIETKMDKPKAPSQTLNTKNIKLKKSSLLNMNNQMNNMKNKLKTMYSKLNNMDNKCLRLNTKEKMPIMNKILDKLMFKIVTISSFNSLMKTLVL</sequence>
<accession>A0A7D7A9B6</accession>
<feature type="coiled-coil region" evidence="1">
    <location>
        <begin position="21"/>
        <end position="55"/>
    </location>
</feature>